<evidence type="ECO:0000313" key="2">
    <source>
        <dbReference type="EMBL" id="CAH0481366.1"/>
    </source>
</evidence>
<dbReference type="Pfam" id="PF00364">
    <property type="entry name" value="Biotin_lipoyl"/>
    <property type="match status" value="1"/>
</dbReference>
<dbReference type="InterPro" id="IPR045257">
    <property type="entry name" value="E2/Pdx1"/>
</dbReference>
<dbReference type="Gene3D" id="2.40.50.100">
    <property type="match status" value="1"/>
</dbReference>
<evidence type="ECO:0000259" key="1">
    <source>
        <dbReference type="Pfam" id="PF00364"/>
    </source>
</evidence>
<dbReference type="GO" id="GO:0045254">
    <property type="term" value="C:pyruvate dehydrogenase complex"/>
    <property type="evidence" value="ECO:0007669"/>
    <property type="project" value="InterPro"/>
</dbReference>
<sequence>MRLAVTRALVGNNRRHASIVMTGNKNEKGLKALRLISLYSTKNTKRPLNKAEEKEVAGVPSHMKFRMPDLNFKEVGSSDAADVTLTKWYVQEGTAVKDGTHMCEIDTPDLCFQLESGDEGFIARLLVDEGVNNIAPGKPLAIIVSTEAEVEQFAQRHKENPHNIEGYAEPTSATQAVETEVAAVPTKNAASSDVLRMLNKLQKEGLFEDGKTLKVLKSLARKNDAQLLTTFKASYEDGVLEEAAFDKAFFVQNALELVEEASVGTTTEHNAS</sequence>
<dbReference type="CDD" id="cd06849">
    <property type="entry name" value="lipoyl_domain"/>
    <property type="match status" value="1"/>
</dbReference>
<dbReference type="PANTHER" id="PTHR23151">
    <property type="entry name" value="DIHYDROLIPOAMIDE ACETYL/SUCCINYL-TRANSFERASE-RELATED"/>
    <property type="match status" value="1"/>
</dbReference>
<dbReference type="Proteomes" id="UP001160483">
    <property type="component" value="Unassembled WGS sequence"/>
</dbReference>
<dbReference type="InterPro" id="IPR000089">
    <property type="entry name" value="Biotin_lipoyl"/>
</dbReference>
<evidence type="ECO:0000313" key="3">
    <source>
        <dbReference type="Proteomes" id="UP001160483"/>
    </source>
</evidence>
<feature type="domain" description="Lipoyl-binding" evidence="1">
    <location>
        <begin position="78"/>
        <end position="143"/>
    </location>
</feature>
<accession>A0AAU9LCC2</accession>
<organism evidence="2 3">
    <name type="scientific">Peronospora belbahrii</name>
    <dbReference type="NCBI Taxonomy" id="622444"/>
    <lineage>
        <taxon>Eukaryota</taxon>
        <taxon>Sar</taxon>
        <taxon>Stramenopiles</taxon>
        <taxon>Oomycota</taxon>
        <taxon>Peronosporomycetes</taxon>
        <taxon>Peronosporales</taxon>
        <taxon>Peronosporaceae</taxon>
        <taxon>Peronospora</taxon>
    </lineage>
</organism>
<reference evidence="2" key="1">
    <citation type="submission" date="2021-11" db="EMBL/GenBank/DDBJ databases">
        <authorList>
            <person name="Islam A."/>
            <person name="Islam S."/>
            <person name="Flora M.S."/>
            <person name="Rahman M."/>
            <person name="Ziaur R.M."/>
            <person name="Epstein J.H."/>
            <person name="Hassan M."/>
            <person name="Klassen M."/>
            <person name="Woodard K."/>
            <person name="Webb A."/>
            <person name="Webby R.J."/>
            <person name="El Zowalaty M.E."/>
        </authorList>
    </citation>
    <scope>NUCLEOTIDE SEQUENCE</scope>
    <source>
        <strain evidence="2">Pbs3</strain>
    </source>
</reference>
<dbReference type="GO" id="GO:0005739">
    <property type="term" value="C:mitochondrion"/>
    <property type="evidence" value="ECO:0007669"/>
    <property type="project" value="TreeGrafter"/>
</dbReference>
<proteinExistence type="predicted"/>
<dbReference type="EMBL" id="CAKKTJ010000328">
    <property type="protein sequence ID" value="CAH0481366.1"/>
    <property type="molecule type" value="Genomic_DNA"/>
</dbReference>
<dbReference type="InterPro" id="IPR011053">
    <property type="entry name" value="Single_hybrid_motif"/>
</dbReference>
<gene>
    <name evidence="2" type="ORF">PBS003_LOCUS7972</name>
</gene>
<dbReference type="PANTHER" id="PTHR23151:SF90">
    <property type="entry name" value="DIHYDROLIPOYLLYSINE-RESIDUE ACETYLTRANSFERASE COMPONENT OF PYRUVATE DEHYDROGENASE COMPLEX, MITOCHONDRIAL-RELATED"/>
    <property type="match status" value="1"/>
</dbReference>
<dbReference type="SUPFAM" id="SSF51230">
    <property type="entry name" value="Single hybrid motif"/>
    <property type="match status" value="1"/>
</dbReference>
<dbReference type="AlphaFoldDB" id="A0AAU9LCC2"/>
<protein>
    <recommendedName>
        <fullName evidence="1">Lipoyl-binding domain-containing protein</fullName>
    </recommendedName>
</protein>
<name>A0AAU9LCC2_9STRA</name>
<dbReference type="GO" id="GO:0006086">
    <property type="term" value="P:pyruvate decarboxylation to acetyl-CoA"/>
    <property type="evidence" value="ECO:0007669"/>
    <property type="project" value="InterPro"/>
</dbReference>
<comment type="caution">
    <text evidence="2">The sequence shown here is derived from an EMBL/GenBank/DDBJ whole genome shotgun (WGS) entry which is preliminary data.</text>
</comment>